<evidence type="ECO:0000313" key="2">
    <source>
        <dbReference type="EMBL" id="CAD8401542.1"/>
    </source>
</evidence>
<feature type="region of interest" description="Disordered" evidence="1">
    <location>
        <begin position="127"/>
        <end position="189"/>
    </location>
</feature>
<organism evidence="2">
    <name type="scientific">Rhodosorus marinus</name>
    <dbReference type="NCBI Taxonomy" id="101924"/>
    <lineage>
        <taxon>Eukaryota</taxon>
        <taxon>Rhodophyta</taxon>
        <taxon>Stylonematophyceae</taxon>
        <taxon>Stylonematales</taxon>
        <taxon>Stylonemataceae</taxon>
        <taxon>Rhodosorus</taxon>
    </lineage>
</organism>
<protein>
    <submittedName>
        <fullName evidence="2">Uncharacterized protein</fullName>
    </submittedName>
</protein>
<accession>A0A7S0BRN9</accession>
<feature type="compositionally biased region" description="Polar residues" evidence="1">
    <location>
        <begin position="276"/>
        <end position="291"/>
    </location>
</feature>
<name>A0A7S0BRN9_9RHOD</name>
<gene>
    <name evidence="2" type="ORF">RMAR0315_LOCUS11546</name>
</gene>
<feature type="region of interest" description="Disordered" evidence="1">
    <location>
        <begin position="274"/>
        <end position="301"/>
    </location>
</feature>
<dbReference type="EMBL" id="HBEK01021180">
    <property type="protein sequence ID" value="CAD8401542.1"/>
    <property type="molecule type" value="Transcribed_RNA"/>
</dbReference>
<dbReference type="AlphaFoldDB" id="A0A7S0BRN9"/>
<reference evidence="2" key="1">
    <citation type="submission" date="2021-01" db="EMBL/GenBank/DDBJ databases">
        <authorList>
            <person name="Corre E."/>
            <person name="Pelletier E."/>
            <person name="Niang G."/>
            <person name="Scheremetjew M."/>
            <person name="Finn R."/>
            <person name="Kale V."/>
            <person name="Holt S."/>
            <person name="Cochrane G."/>
            <person name="Meng A."/>
            <person name="Brown T."/>
            <person name="Cohen L."/>
        </authorList>
    </citation>
    <scope>NUCLEOTIDE SEQUENCE</scope>
    <source>
        <strain evidence="2">UTEX LB 2760</strain>
    </source>
</reference>
<evidence type="ECO:0000256" key="1">
    <source>
        <dbReference type="SAM" id="MobiDB-lite"/>
    </source>
</evidence>
<sequence length="363" mass="39648">MELLERIGSKVLDWMREDEQSSVMKMASESFRLSRAFPALHREDAEVLGACSLYSAARFRRLKVDMGMPKVTFKGILEAADEFQFAGKSAQELASYYNELFLPALRGNFKNTFKTSENATAQVFANDQTQKEYGPSRKKTRVSDEFFSTPQRLAPESERCLETSKPSVKLESSTQSGKVSQSNQCTAPELKSRVPIDKAVDVPWEKQETKPESSSETIEAAPATNLEPETGIENTKPTIGSDAIATSSRSVVLGNAKGGSAKTNGAAVEIEVRSGQKITQSGESDPISTSVHEADRTEKNTQGVALLENSTKTTAESMHRHELVRAAKTLRNLGVGMSIDSVPLASFYLKSERVSLACSSRSS</sequence>
<proteinExistence type="predicted"/>
<feature type="compositionally biased region" description="Polar residues" evidence="1">
    <location>
        <begin position="164"/>
        <end position="186"/>
    </location>
</feature>